<dbReference type="Pfam" id="PF00092">
    <property type="entry name" value="VWA"/>
    <property type="match status" value="1"/>
</dbReference>
<dbReference type="RefSeq" id="WP_285321456.1">
    <property type="nucleotide sequence ID" value="NZ_JASPDQ010000012.1"/>
</dbReference>
<feature type="domain" description="VWFA" evidence="2">
    <location>
        <begin position="92"/>
        <end position="281"/>
    </location>
</feature>
<protein>
    <submittedName>
        <fullName evidence="3">VWA domain-containing protein</fullName>
    </submittedName>
</protein>
<dbReference type="Proteomes" id="UP001225576">
    <property type="component" value="Unassembled WGS sequence"/>
</dbReference>
<comment type="caution">
    <text evidence="3">The sequence shown here is derived from an EMBL/GenBank/DDBJ whole genome shotgun (WGS) entry which is preliminary data.</text>
</comment>
<dbReference type="PROSITE" id="PS50234">
    <property type="entry name" value="VWFA"/>
    <property type="match status" value="1"/>
</dbReference>
<keyword evidence="1" id="KW-0472">Membrane</keyword>
<feature type="transmembrane region" description="Helical" evidence="1">
    <location>
        <begin position="304"/>
        <end position="322"/>
    </location>
</feature>
<reference evidence="3" key="1">
    <citation type="submission" date="2023-05" db="EMBL/GenBank/DDBJ databases">
        <title>Genomic Catalog of Human Bladder Bacteria.</title>
        <authorList>
            <person name="Du J."/>
        </authorList>
    </citation>
    <scope>NUCLEOTIDE SEQUENCE</scope>
    <source>
        <strain evidence="3">UMB1304A</strain>
    </source>
</reference>
<dbReference type="InterPro" id="IPR002035">
    <property type="entry name" value="VWF_A"/>
</dbReference>
<dbReference type="SMART" id="SM00327">
    <property type="entry name" value="VWA"/>
    <property type="match status" value="1"/>
</dbReference>
<organism evidence="3 4">
    <name type="scientific">Trueperella bernardiae</name>
    <dbReference type="NCBI Taxonomy" id="59561"/>
    <lineage>
        <taxon>Bacteria</taxon>
        <taxon>Bacillati</taxon>
        <taxon>Actinomycetota</taxon>
        <taxon>Actinomycetes</taxon>
        <taxon>Actinomycetales</taxon>
        <taxon>Actinomycetaceae</taxon>
        <taxon>Trueperella</taxon>
    </lineage>
</organism>
<dbReference type="AlphaFoldDB" id="A0AAW6ZE24"/>
<evidence type="ECO:0000259" key="2">
    <source>
        <dbReference type="PROSITE" id="PS50234"/>
    </source>
</evidence>
<accession>A0AAW6ZE24</accession>
<evidence type="ECO:0000313" key="3">
    <source>
        <dbReference type="EMBL" id="MDK8601997.1"/>
    </source>
</evidence>
<keyword evidence="1" id="KW-0812">Transmembrane</keyword>
<sequence>MVNPLLGIGLGFVLVIAAGLGWLRRRRAAEGVRVAHTRAALQHPRLRKRLAMLRVGVGAVVVLAVVVGGGSAYLAARPAGADSLRRELASRDIMLCLDVSGSVLTYDAEVLRSFAKLVESFEGERVGLSIFNSASRLVFPLTSDYNVVTGQIDAAVDVMSTQDPAGLNRLIAGTEAGVEVHGSSLIGDGLVSCLFSFDFDDADRARTVIFATDNELAGDSVFTLAEGIERAKEGGVVVHGIYISGPWSDDNAEMRDLLGAAGMYYYPFNDVSAAAQIVEALEAQDVQNVVVEGDAVMVDQPGRWPAIIAGALVVLLAVAWRFKL</sequence>
<feature type="transmembrane region" description="Helical" evidence="1">
    <location>
        <begin position="6"/>
        <end position="23"/>
    </location>
</feature>
<dbReference type="SUPFAM" id="SSF53300">
    <property type="entry name" value="vWA-like"/>
    <property type="match status" value="1"/>
</dbReference>
<dbReference type="InterPro" id="IPR036465">
    <property type="entry name" value="vWFA_dom_sf"/>
</dbReference>
<gene>
    <name evidence="3" type="ORF">QP858_05935</name>
</gene>
<keyword evidence="1" id="KW-1133">Transmembrane helix</keyword>
<dbReference type="Gene3D" id="3.40.50.410">
    <property type="entry name" value="von Willebrand factor, type A domain"/>
    <property type="match status" value="1"/>
</dbReference>
<dbReference type="EMBL" id="JASPDQ010000012">
    <property type="protein sequence ID" value="MDK8601997.1"/>
    <property type="molecule type" value="Genomic_DNA"/>
</dbReference>
<evidence type="ECO:0000313" key="4">
    <source>
        <dbReference type="Proteomes" id="UP001225576"/>
    </source>
</evidence>
<name>A0AAW6ZE24_9ACTO</name>
<evidence type="ECO:0000256" key="1">
    <source>
        <dbReference type="SAM" id="Phobius"/>
    </source>
</evidence>
<proteinExistence type="predicted"/>
<feature type="transmembrane region" description="Helical" evidence="1">
    <location>
        <begin position="51"/>
        <end position="76"/>
    </location>
</feature>